<dbReference type="STRING" id="224129.A0A1W4WR26"/>
<feature type="compositionally biased region" description="Polar residues" evidence="1">
    <location>
        <begin position="37"/>
        <end position="60"/>
    </location>
</feature>
<feature type="region of interest" description="Disordered" evidence="1">
    <location>
        <begin position="492"/>
        <end position="533"/>
    </location>
</feature>
<dbReference type="AlphaFoldDB" id="A0A1W4WR26"/>
<keyword evidence="2" id="KW-1185">Reference proteome</keyword>
<evidence type="ECO:0000313" key="2">
    <source>
        <dbReference type="Proteomes" id="UP000192223"/>
    </source>
</evidence>
<dbReference type="KEGG" id="apln:108737764"/>
<dbReference type="RefSeq" id="XP_018326360.1">
    <property type="nucleotide sequence ID" value="XM_018470858.2"/>
</dbReference>
<organism evidence="2 3">
    <name type="scientific">Agrilus planipennis</name>
    <name type="common">Emerald ash borer</name>
    <name type="synonym">Agrilus marcopoli</name>
    <dbReference type="NCBI Taxonomy" id="224129"/>
    <lineage>
        <taxon>Eukaryota</taxon>
        <taxon>Metazoa</taxon>
        <taxon>Ecdysozoa</taxon>
        <taxon>Arthropoda</taxon>
        <taxon>Hexapoda</taxon>
        <taxon>Insecta</taxon>
        <taxon>Pterygota</taxon>
        <taxon>Neoptera</taxon>
        <taxon>Endopterygota</taxon>
        <taxon>Coleoptera</taxon>
        <taxon>Polyphaga</taxon>
        <taxon>Elateriformia</taxon>
        <taxon>Buprestoidea</taxon>
        <taxon>Buprestidae</taxon>
        <taxon>Agrilinae</taxon>
        <taxon>Agrilus</taxon>
    </lineage>
</organism>
<dbReference type="InParanoid" id="A0A1W4WR26"/>
<feature type="region of interest" description="Disordered" evidence="1">
    <location>
        <begin position="29"/>
        <end position="60"/>
    </location>
</feature>
<sequence>MVKSSPHYNGKFVIILLCDVVWGKREAESSHERYVPSTRQSRGQSPGSAPQQALTHESGQSFQYATEGPQAVNYAGSPHLVFRNPLTYSGSNSAASPNAEEQLQNYAFAASFEGKENVQAHKQPVSYSPASDVSQFRYSSPLVKYSNLGVISQVTGDEALKSLQKSSVESSQQSRYPSQYLTQSQGYRSVPQESSESYASATAASAQAAQQPAHSSSAQQLQGEEPTTYEALLSQYYAQQQQQHQKQQAQQHQLQLQQQQQYQQFQESSALPQQYSKASQSSIPAHLLQQGNQVRSQYPAGLPARAKGTSASGGKSPGFAEQIAQFLGHFTLGSRGNSYPSPQAVASGPQKFNNEVISSQQRPISSDQLSKQQQQYYLQQSARQKQAYPGAIQAQQQQQQQQPLYQFVPAGYSAGQQQLQYSKYSQQGAAAQSPESQQAYAVSPQGGYIFGGHPNSVYATSPQTQGAASSQAAYTEGQRSAAAQVVYSNVAPQSEYSSSPSQTIQYVPAHRSAAGASSRSQLQSAASSHSAYA</sequence>
<feature type="compositionally biased region" description="Low complexity" evidence="1">
    <location>
        <begin position="192"/>
        <end position="222"/>
    </location>
</feature>
<gene>
    <name evidence="3" type="primary">LOC108737764</name>
</gene>
<feature type="region of interest" description="Disordered" evidence="1">
    <location>
        <begin position="165"/>
        <end position="224"/>
    </location>
</feature>
<name>A0A1W4WR26_AGRPL</name>
<reference evidence="3" key="1">
    <citation type="submission" date="2025-08" db="UniProtKB">
        <authorList>
            <consortium name="RefSeq"/>
        </authorList>
    </citation>
    <scope>IDENTIFICATION</scope>
    <source>
        <tissue evidence="3">Entire body</tissue>
    </source>
</reference>
<evidence type="ECO:0000256" key="1">
    <source>
        <dbReference type="SAM" id="MobiDB-lite"/>
    </source>
</evidence>
<dbReference type="GeneID" id="108737764"/>
<dbReference type="OrthoDB" id="6778682at2759"/>
<dbReference type="Proteomes" id="UP000192223">
    <property type="component" value="Unplaced"/>
</dbReference>
<feature type="compositionally biased region" description="Polar residues" evidence="1">
    <location>
        <begin position="492"/>
        <end position="505"/>
    </location>
</feature>
<feature type="compositionally biased region" description="Polar residues" evidence="1">
    <location>
        <begin position="165"/>
        <end position="187"/>
    </location>
</feature>
<feature type="compositionally biased region" description="Low complexity" evidence="1">
    <location>
        <begin position="509"/>
        <end position="533"/>
    </location>
</feature>
<evidence type="ECO:0000313" key="3">
    <source>
        <dbReference type="RefSeq" id="XP_018326360.1"/>
    </source>
</evidence>
<proteinExistence type="predicted"/>
<protein>
    <submittedName>
        <fullName evidence="3">RNA polymerase II degradation factor 1 isoform X1</fullName>
    </submittedName>
</protein>
<accession>A0A1W4WR26</accession>